<keyword evidence="11" id="KW-1185">Reference proteome</keyword>
<dbReference type="RefSeq" id="WP_176613210.1">
    <property type="nucleotide sequence ID" value="NZ_JABXXR010000033.1"/>
</dbReference>
<dbReference type="InterPro" id="IPR036651">
    <property type="entry name" value="Gln_synt_N_sf"/>
</dbReference>
<evidence type="ECO:0000256" key="7">
    <source>
        <dbReference type="PROSITE-ProRule" id="PRU01331"/>
    </source>
</evidence>
<dbReference type="Proteomes" id="UP000585665">
    <property type="component" value="Unassembled WGS sequence"/>
</dbReference>
<dbReference type="SUPFAM" id="SSF55931">
    <property type="entry name" value="Glutamine synthetase/guanido kinase"/>
    <property type="match status" value="1"/>
</dbReference>
<dbReference type="PANTHER" id="PTHR43785:SF12">
    <property type="entry name" value="TYPE-1 GLUTAMINE SYNTHETASE 2"/>
    <property type="match status" value="1"/>
</dbReference>
<dbReference type="SMART" id="SM01230">
    <property type="entry name" value="Gln-synt_C"/>
    <property type="match status" value="1"/>
</dbReference>
<reference evidence="10 11" key="1">
    <citation type="submission" date="2020-06" db="EMBL/GenBank/DDBJ databases">
        <title>Description of novel acetic acid bacteria.</title>
        <authorList>
            <person name="Sombolestani A."/>
        </authorList>
    </citation>
    <scope>NUCLEOTIDE SEQUENCE [LARGE SCALE GENOMIC DNA]</scope>
    <source>
        <strain evidence="10 11">LMG 27010</strain>
    </source>
</reference>
<feature type="domain" description="GS catalytic" evidence="9">
    <location>
        <begin position="104"/>
        <end position="426"/>
    </location>
</feature>
<accession>A0A850PC43</accession>
<dbReference type="GO" id="GO:0004356">
    <property type="term" value="F:glutamine synthetase activity"/>
    <property type="evidence" value="ECO:0007669"/>
    <property type="project" value="InterPro"/>
</dbReference>
<comment type="caution">
    <text evidence="10">The sequence shown here is derived from an EMBL/GenBank/DDBJ whole genome shotgun (WGS) entry which is preliminary data.</text>
</comment>
<dbReference type="Pfam" id="PF16952">
    <property type="entry name" value="Gln-synt_N_2"/>
    <property type="match status" value="1"/>
</dbReference>
<dbReference type="PANTHER" id="PTHR43785">
    <property type="entry name" value="GAMMA-GLUTAMYLPUTRESCINE SYNTHETASE"/>
    <property type="match status" value="1"/>
</dbReference>
<comment type="cofactor">
    <cofactor evidence="1">
        <name>Mg(2+)</name>
        <dbReference type="ChEBI" id="CHEBI:18420"/>
    </cofactor>
</comment>
<keyword evidence="3" id="KW-0436">Ligase</keyword>
<keyword evidence="4" id="KW-0547">Nucleotide-binding</keyword>
<dbReference type="InterPro" id="IPR014746">
    <property type="entry name" value="Gln_synth/guanido_kin_cat_dom"/>
</dbReference>
<gene>
    <name evidence="10" type="ORF">HUK82_06615</name>
</gene>
<name>A0A850PC43_9PROT</name>
<evidence type="ECO:0000256" key="8">
    <source>
        <dbReference type="RuleBase" id="RU000384"/>
    </source>
</evidence>
<dbReference type="InterPro" id="IPR008147">
    <property type="entry name" value="Gln_synt_N"/>
</dbReference>
<keyword evidence="5" id="KW-0067">ATP-binding</keyword>
<evidence type="ECO:0000313" key="11">
    <source>
        <dbReference type="Proteomes" id="UP000585665"/>
    </source>
</evidence>
<dbReference type="PROSITE" id="PS51987">
    <property type="entry name" value="GS_CATALYTIC"/>
    <property type="match status" value="1"/>
</dbReference>
<dbReference type="Pfam" id="PF00120">
    <property type="entry name" value="Gln-synt_C"/>
    <property type="match status" value="1"/>
</dbReference>
<proteinExistence type="inferred from homology"/>
<protein>
    <submittedName>
        <fullName evidence="10">Glutamine synthetase</fullName>
    </submittedName>
</protein>
<keyword evidence="6" id="KW-0535">Nitrogen fixation</keyword>
<evidence type="ECO:0000259" key="9">
    <source>
        <dbReference type="PROSITE" id="PS51987"/>
    </source>
</evidence>
<sequence>MTATSDEHLIFAGTSDLAGLVRGKGFPARDLDDRRATGVGYTASNIMLSAFGPIYKTPFGTTGDLMLVPDPAAGGPVPGEDNQTHMLMPGDIRHEDGSAWSCCPRHFLRRGLDALEQEFGLRMLSVFEQEFTYTGVADRPASSYAFDLFRRSGRFGPALMGALRAAGIEPDSFIAEAGDRQFEVTVCPRLGLASADETVLLREIVRGCAASLGHRASFTPINSPDGIGNGTHIHFSFRDLSGQPVTYDPNGPFGLSPQAAAFAAGIVRHMPAMTALTAPSVASYYRLRPSKWAPTRADIALADRGASLRVCPTFSTDPDVIARRANLEFRVVDAAASPYIALGCLVHAGLEGLRHGLVLPAAGSGDAPPLPSSLAEALSLMAADPAPRAWMGQTMFDAYTMLKTSEIEVLSGLSEDEICRRYAEVY</sequence>
<comment type="function">
    <text evidence="2">Catalyzes the ATP-dependent biosynthesis of glutamine from glutamate and ammonia.</text>
</comment>
<evidence type="ECO:0000256" key="3">
    <source>
        <dbReference type="ARBA" id="ARBA00022598"/>
    </source>
</evidence>
<dbReference type="GO" id="GO:0006542">
    <property type="term" value="P:glutamine biosynthetic process"/>
    <property type="evidence" value="ECO:0007669"/>
    <property type="project" value="InterPro"/>
</dbReference>
<organism evidence="10 11">
    <name type="scientific">Ameyamaea chiangmaiensis</name>
    <dbReference type="NCBI Taxonomy" id="442969"/>
    <lineage>
        <taxon>Bacteria</taxon>
        <taxon>Pseudomonadati</taxon>
        <taxon>Pseudomonadota</taxon>
        <taxon>Alphaproteobacteria</taxon>
        <taxon>Acetobacterales</taxon>
        <taxon>Acetobacteraceae</taxon>
        <taxon>Ameyamaea</taxon>
    </lineage>
</organism>
<dbReference type="EMBL" id="JABXXR010000033">
    <property type="protein sequence ID" value="NVN40239.1"/>
    <property type="molecule type" value="Genomic_DNA"/>
</dbReference>
<evidence type="ECO:0000256" key="6">
    <source>
        <dbReference type="ARBA" id="ARBA00023231"/>
    </source>
</evidence>
<dbReference type="InterPro" id="IPR008146">
    <property type="entry name" value="Gln_synth_cat_dom"/>
</dbReference>
<dbReference type="GO" id="GO:0005524">
    <property type="term" value="F:ATP binding"/>
    <property type="evidence" value="ECO:0007669"/>
    <property type="project" value="UniProtKB-KW"/>
</dbReference>
<dbReference type="Gene3D" id="3.10.20.70">
    <property type="entry name" value="Glutamine synthetase, N-terminal domain"/>
    <property type="match status" value="1"/>
</dbReference>
<evidence type="ECO:0000256" key="1">
    <source>
        <dbReference type="ARBA" id="ARBA00001946"/>
    </source>
</evidence>
<evidence type="ECO:0000313" key="10">
    <source>
        <dbReference type="EMBL" id="NVN40239.1"/>
    </source>
</evidence>
<comment type="similarity">
    <text evidence="7 8">Belongs to the glutamine synthetase family.</text>
</comment>
<dbReference type="AlphaFoldDB" id="A0A850PC43"/>
<dbReference type="Gene3D" id="3.30.590.10">
    <property type="entry name" value="Glutamine synthetase/guanido kinase, catalytic domain"/>
    <property type="match status" value="1"/>
</dbReference>
<evidence type="ECO:0000256" key="4">
    <source>
        <dbReference type="ARBA" id="ARBA00022741"/>
    </source>
</evidence>
<evidence type="ECO:0000256" key="5">
    <source>
        <dbReference type="ARBA" id="ARBA00022840"/>
    </source>
</evidence>
<evidence type="ECO:0000256" key="2">
    <source>
        <dbReference type="ARBA" id="ARBA00003117"/>
    </source>
</evidence>